<dbReference type="KEGG" id="alkq:M9189_00795"/>
<dbReference type="Pfam" id="PF00593">
    <property type="entry name" value="TonB_dep_Rec_b-barrel"/>
    <property type="match status" value="1"/>
</dbReference>
<comment type="subcellular location">
    <subcellularLocation>
        <location evidence="1 4">Cell outer membrane</location>
    </subcellularLocation>
</comment>
<name>A0A9J6ZQL4_9BACT</name>
<sequence>MRTSLFIYLIFFLGVEALFGGSISGRVIDGKNGEEIPGATVAVAGTHKGTAANIDGEFYIGGLEPGVYALYCSFISYEPTEIPDVVVGEEDEVVVEIELYGTTYTIDEVSVVAQSSDNSDLAYLMDRKEALVAVQTIGTGELSRKGIGDALNAVANVPGVSLQEGSRNVFVRGLGDRYNATTLNGFPLPSEDPEHKNIALGFFSSDMIGSIDVSKVFNATNSGDVGGAHININTKKLNGNRELAFGISGGVNIMSVGEKILKPEGVNSFGISEDDHPDAYSFDYSNGLEPLNAGIPLNRSLNASYGKRFQTGAGIAPIDFYAVGTHSSDLSYYEERVRSITTGNEDPYQDQLGRKHGVRTNNLLLAGIDHNLGGKHSLAYSLLALHVTNSSFGSYEGRHSDRYQDSESYEGYYLRQQINENLLLSNQLLTEWKLSERTNLNVGMAWNKVRGKEPDRRENSLSRQPDDLYNFTGSNRQKRFFSELNSEDLNAKASLNFSLANNEDWSSTLVVGYTGRFQSDSFVSKEYNYDPYPGLFRLEYLNLDKLYNKENYLRGDFSLQEGVPNTYDVSKYLNSFYTELNLRPSHHLNLSAGLRADMTGIEVDYEVDHTAPGSVSLNKFYLLPSLNIRFDPDQNQSLRFGASRTYTLPQSKEISPYRYVNTGFASQGNVDLQPSVNYNADITWDYFPSATEIISLSAFYKDVSDPIARVEAGNSAGVLKYDNIADHANVAGIELEVRKNLFSHYMEGSSLQRLTLGLNSSYLYSRLLIDMVGTPAREAQLEGAAPFIANAELSYKIVNDDYTFLVSVIARHISDRVHTIGMLGFRDIVEQASTALDFTASYKLSTGFGVKLKASNLLNPSYVLSRERSSGEGTVILNEFKKGVDISLGLSYEF</sequence>
<dbReference type="InterPro" id="IPR036942">
    <property type="entry name" value="Beta-barrel_TonB_sf"/>
</dbReference>
<organism evidence="7 8">
    <name type="scientific">Xiashengella succiniciproducens</name>
    <dbReference type="NCBI Taxonomy" id="2949635"/>
    <lineage>
        <taxon>Bacteria</taxon>
        <taxon>Pseudomonadati</taxon>
        <taxon>Bacteroidota</taxon>
        <taxon>Bacteroidia</taxon>
        <taxon>Marinilabiliales</taxon>
        <taxon>Marinilabiliaceae</taxon>
        <taxon>Xiashengella</taxon>
    </lineage>
</organism>
<dbReference type="Proteomes" id="UP001056426">
    <property type="component" value="Chromosome"/>
</dbReference>
<feature type="domain" description="TonB-dependent receptor-like beta-barrel" evidence="5">
    <location>
        <begin position="438"/>
        <end position="857"/>
    </location>
</feature>
<reference evidence="7" key="2">
    <citation type="submission" date="2022-06" db="EMBL/GenBank/DDBJ databases">
        <title>Xiashengella guii gen. nov. sp. nov., a bacterium isolated form anaerobic digestion tank.</title>
        <authorList>
            <person name="Huang H."/>
        </authorList>
    </citation>
    <scope>NUCLEOTIDE SEQUENCE</scope>
    <source>
        <strain evidence="7">Ai-910</strain>
    </source>
</reference>
<dbReference type="InterPro" id="IPR000531">
    <property type="entry name" value="Beta-barrel_TonB"/>
</dbReference>
<evidence type="ECO:0000256" key="2">
    <source>
        <dbReference type="ARBA" id="ARBA00023136"/>
    </source>
</evidence>
<evidence type="ECO:0000256" key="4">
    <source>
        <dbReference type="RuleBase" id="RU003357"/>
    </source>
</evidence>
<evidence type="ECO:0000256" key="1">
    <source>
        <dbReference type="ARBA" id="ARBA00004442"/>
    </source>
</evidence>
<dbReference type="SUPFAM" id="SSF56935">
    <property type="entry name" value="Porins"/>
    <property type="match status" value="1"/>
</dbReference>
<keyword evidence="3" id="KW-0998">Cell outer membrane</keyword>
<dbReference type="Pfam" id="PF07715">
    <property type="entry name" value="Plug"/>
    <property type="match status" value="1"/>
</dbReference>
<dbReference type="PANTHER" id="PTHR40980">
    <property type="entry name" value="PLUG DOMAIN-CONTAINING PROTEIN"/>
    <property type="match status" value="1"/>
</dbReference>
<dbReference type="InterPro" id="IPR012910">
    <property type="entry name" value="Plug_dom"/>
</dbReference>
<dbReference type="SUPFAM" id="SSF49464">
    <property type="entry name" value="Carboxypeptidase regulatory domain-like"/>
    <property type="match status" value="1"/>
</dbReference>
<feature type="domain" description="TonB-dependent receptor plug" evidence="6">
    <location>
        <begin position="128"/>
        <end position="223"/>
    </location>
</feature>
<protein>
    <submittedName>
        <fullName evidence="7">TonB-dependent receptor</fullName>
    </submittedName>
</protein>
<dbReference type="Gene3D" id="2.170.130.10">
    <property type="entry name" value="TonB-dependent receptor, plug domain"/>
    <property type="match status" value="1"/>
</dbReference>
<dbReference type="EMBL" id="CP098400">
    <property type="protein sequence ID" value="URW79895.1"/>
    <property type="molecule type" value="Genomic_DNA"/>
</dbReference>
<keyword evidence="2 4" id="KW-0472">Membrane</keyword>
<dbReference type="PANTHER" id="PTHR40980:SF5">
    <property type="entry name" value="TONB-DEPENDENT RECEPTOR"/>
    <property type="match status" value="1"/>
</dbReference>
<dbReference type="Gene3D" id="2.60.40.1120">
    <property type="entry name" value="Carboxypeptidase-like, regulatory domain"/>
    <property type="match status" value="1"/>
</dbReference>
<dbReference type="AlphaFoldDB" id="A0A9J6ZQL4"/>
<evidence type="ECO:0000256" key="3">
    <source>
        <dbReference type="ARBA" id="ARBA00023237"/>
    </source>
</evidence>
<evidence type="ECO:0000313" key="7">
    <source>
        <dbReference type="EMBL" id="URW79895.1"/>
    </source>
</evidence>
<keyword evidence="7" id="KW-0675">Receptor</keyword>
<evidence type="ECO:0000313" key="8">
    <source>
        <dbReference type="Proteomes" id="UP001056426"/>
    </source>
</evidence>
<keyword evidence="8" id="KW-1185">Reference proteome</keyword>
<dbReference type="RefSeq" id="WP_250724007.1">
    <property type="nucleotide sequence ID" value="NZ_CP098400.1"/>
</dbReference>
<dbReference type="GO" id="GO:0009279">
    <property type="term" value="C:cell outer membrane"/>
    <property type="evidence" value="ECO:0007669"/>
    <property type="project" value="UniProtKB-SubCell"/>
</dbReference>
<accession>A0A9J6ZQL4</accession>
<evidence type="ECO:0000259" key="6">
    <source>
        <dbReference type="Pfam" id="PF07715"/>
    </source>
</evidence>
<comment type="similarity">
    <text evidence="4">Belongs to the TonB-dependent receptor family.</text>
</comment>
<reference evidence="7" key="1">
    <citation type="submission" date="2022-05" db="EMBL/GenBank/DDBJ databases">
        <authorList>
            <person name="Sun X."/>
        </authorList>
    </citation>
    <scope>NUCLEOTIDE SEQUENCE</scope>
    <source>
        <strain evidence="7">Ai-910</strain>
    </source>
</reference>
<dbReference type="InterPro" id="IPR037066">
    <property type="entry name" value="Plug_dom_sf"/>
</dbReference>
<keyword evidence="4" id="KW-0798">TonB box</keyword>
<dbReference type="Pfam" id="PF13715">
    <property type="entry name" value="CarbopepD_reg_2"/>
    <property type="match status" value="1"/>
</dbReference>
<evidence type="ECO:0000259" key="5">
    <source>
        <dbReference type="Pfam" id="PF00593"/>
    </source>
</evidence>
<proteinExistence type="inferred from homology"/>
<dbReference type="InterPro" id="IPR008969">
    <property type="entry name" value="CarboxyPept-like_regulatory"/>
</dbReference>
<gene>
    <name evidence="7" type="ORF">M9189_00795</name>
</gene>
<dbReference type="Gene3D" id="2.40.170.20">
    <property type="entry name" value="TonB-dependent receptor, beta-barrel domain"/>
    <property type="match status" value="1"/>
</dbReference>